<accession>A0A1M6QK78</accession>
<dbReference type="InterPro" id="IPR021279">
    <property type="entry name" value="DUF2721"/>
</dbReference>
<name>A0A1M6QK78_9FLAO</name>
<evidence type="ECO:0000256" key="1">
    <source>
        <dbReference type="SAM" id="Phobius"/>
    </source>
</evidence>
<comment type="caution">
    <text evidence="3">The sequence shown here is derived from an EMBL/GenBank/DDBJ whole genome shotgun (WGS) entry which is preliminary data.</text>
</comment>
<reference evidence="3 4" key="1">
    <citation type="submission" date="2016-11" db="EMBL/GenBank/DDBJ databases">
        <authorList>
            <person name="Varghese N."/>
            <person name="Submissions S."/>
        </authorList>
    </citation>
    <scope>NUCLEOTIDE SEQUENCE [LARGE SCALE GENOMIC DNA]</scope>
    <source>
        <strain evidence="3 4">CGMCC 1.12174</strain>
        <strain evidence="2 5">DSM 26351</strain>
    </source>
</reference>
<organism evidence="3 4">
    <name type="scientific">Flagellimonas taeanensis</name>
    <dbReference type="NCBI Taxonomy" id="1005926"/>
    <lineage>
        <taxon>Bacteria</taxon>
        <taxon>Pseudomonadati</taxon>
        <taxon>Bacteroidota</taxon>
        <taxon>Flavobacteriia</taxon>
        <taxon>Flavobacteriales</taxon>
        <taxon>Flavobacteriaceae</taxon>
        <taxon>Flagellimonas</taxon>
    </lineage>
</organism>
<evidence type="ECO:0000313" key="4">
    <source>
        <dbReference type="Proteomes" id="UP000184031"/>
    </source>
</evidence>
<proteinExistence type="predicted"/>
<keyword evidence="1" id="KW-1133">Transmembrane helix</keyword>
<sequence>MQLTLSIPALLFPAISLTMLAYNARYLAIAALIRQLHKQFEETSAHPLRQQIHQLRKRLGIIKNMQATAIISFLLAAVTMFLVYVELNVWANLIFGISLVFLVVSLVLSLIEVQVSTKALGIQLKNMEN</sequence>
<feature type="transmembrane region" description="Helical" evidence="1">
    <location>
        <begin position="65"/>
        <end position="84"/>
    </location>
</feature>
<protein>
    <recommendedName>
        <fullName evidence="6">II family cellulose-binding protein</fullName>
    </recommendedName>
</protein>
<evidence type="ECO:0000313" key="2">
    <source>
        <dbReference type="EMBL" id="SFB71240.1"/>
    </source>
</evidence>
<feature type="transmembrane region" description="Helical" evidence="1">
    <location>
        <begin position="90"/>
        <end position="111"/>
    </location>
</feature>
<keyword evidence="1" id="KW-0472">Membrane</keyword>
<dbReference type="Proteomes" id="UP000198940">
    <property type="component" value="Unassembled WGS sequence"/>
</dbReference>
<evidence type="ECO:0008006" key="6">
    <source>
        <dbReference type="Google" id="ProtNLM"/>
    </source>
</evidence>
<gene>
    <name evidence="2" type="ORF">SAMN04487891_101617</name>
    <name evidence="3" type="ORF">SAMN05216293_0625</name>
</gene>
<dbReference type="Pfam" id="PF11026">
    <property type="entry name" value="DUF2721"/>
    <property type="match status" value="1"/>
</dbReference>
<dbReference type="EMBL" id="FOKU01000001">
    <property type="protein sequence ID" value="SFB71240.1"/>
    <property type="molecule type" value="Genomic_DNA"/>
</dbReference>
<dbReference type="OrthoDB" id="9813525at2"/>
<keyword evidence="5" id="KW-1185">Reference proteome</keyword>
<evidence type="ECO:0000313" key="3">
    <source>
        <dbReference type="EMBL" id="SHK20437.1"/>
    </source>
</evidence>
<dbReference type="RefSeq" id="WP_072876700.1">
    <property type="nucleotide sequence ID" value="NZ_FOKU01000001.1"/>
</dbReference>
<feature type="transmembrane region" description="Helical" evidence="1">
    <location>
        <begin position="6"/>
        <end position="28"/>
    </location>
</feature>
<dbReference type="Proteomes" id="UP000184031">
    <property type="component" value="Unassembled WGS sequence"/>
</dbReference>
<dbReference type="STRING" id="1055723.SAMN05216293_0625"/>
<keyword evidence="1" id="KW-0812">Transmembrane</keyword>
<dbReference type="EMBL" id="FRAT01000001">
    <property type="protein sequence ID" value="SHK20437.1"/>
    <property type="molecule type" value="Genomic_DNA"/>
</dbReference>
<dbReference type="AlphaFoldDB" id="A0A1M6QK78"/>
<evidence type="ECO:0000313" key="5">
    <source>
        <dbReference type="Proteomes" id="UP000198940"/>
    </source>
</evidence>